<evidence type="ECO:0000256" key="1">
    <source>
        <dbReference type="PROSITE-ProRule" id="PRU00339"/>
    </source>
</evidence>
<keyword evidence="2" id="KW-1133">Transmembrane helix</keyword>
<dbReference type="OrthoDB" id="9823686at2"/>
<dbReference type="RefSeq" id="WP_075079293.1">
    <property type="nucleotide sequence ID" value="NZ_BDCO01000002.1"/>
</dbReference>
<dbReference type="SUPFAM" id="SSF48452">
    <property type="entry name" value="TPR-like"/>
    <property type="match status" value="1"/>
</dbReference>
<keyword evidence="2" id="KW-0472">Membrane</keyword>
<keyword evidence="2" id="KW-0812">Transmembrane</keyword>
<comment type="caution">
    <text evidence="4">The sequence shown here is derived from an EMBL/GenBank/DDBJ whole genome shotgun (WGS) entry which is preliminary data.</text>
</comment>
<dbReference type="PROSITE" id="PS50005">
    <property type="entry name" value="TPR"/>
    <property type="match status" value="1"/>
</dbReference>
<reference evidence="5" key="1">
    <citation type="journal article" date="2017" name="Genome Announc.">
        <title>Draft Genome Sequence of Terrimicrobium sacchariphilum NM-5T, a Facultative Anaerobic Soil Bacterium of the Class Spartobacteria.</title>
        <authorList>
            <person name="Qiu Y.L."/>
            <person name="Tourlousse D.M."/>
            <person name="Matsuura N."/>
            <person name="Ohashi A."/>
            <person name="Sekiguchi Y."/>
        </authorList>
    </citation>
    <scope>NUCLEOTIDE SEQUENCE [LARGE SCALE GENOMIC DNA]</scope>
    <source>
        <strain evidence="5">NM-5</strain>
    </source>
</reference>
<dbReference type="EMBL" id="BDCO01000002">
    <property type="protein sequence ID" value="GAT33572.1"/>
    <property type="molecule type" value="Genomic_DNA"/>
</dbReference>
<evidence type="ECO:0000256" key="2">
    <source>
        <dbReference type="SAM" id="Phobius"/>
    </source>
</evidence>
<feature type="transmembrane region" description="Helical" evidence="2">
    <location>
        <begin position="31"/>
        <end position="51"/>
    </location>
</feature>
<keyword evidence="1" id="KW-0802">TPR repeat</keyword>
<feature type="domain" description="Ancillary SecYEG translocon subunit/Cell division coordinator CpoB TPR" evidence="3">
    <location>
        <begin position="24"/>
        <end position="185"/>
    </location>
</feature>
<evidence type="ECO:0000259" key="3">
    <source>
        <dbReference type="Pfam" id="PF09976"/>
    </source>
</evidence>
<dbReference type="InParanoid" id="A0A146G8C9"/>
<dbReference type="Proteomes" id="UP000076023">
    <property type="component" value="Unassembled WGS sequence"/>
</dbReference>
<accession>A0A146G8C9</accession>
<keyword evidence="5" id="KW-1185">Reference proteome</keyword>
<organism evidence="4 5">
    <name type="scientific">Terrimicrobium sacchariphilum</name>
    <dbReference type="NCBI Taxonomy" id="690879"/>
    <lineage>
        <taxon>Bacteria</taxon>
        <taxon>Pseudomonadati</taxon>
        <taxon>Verrucomicrobiota</taxon>
        <taxon>Terrimicrobiia</taxon>
        <taxon>Terrimicrobiales</taxon>
        <taxon>Terrimicrobiaceae</taxon>
        <taxon>Terrimicrobium</taxon>
    </lineage>
</organism>
<name>A0A146G8C9_TERSA</name>
<evidence type="ECO:0000313" key="4">
    <source>
        <dbReference type="EMBL" id="GAT33572.1"/>
    </source>
</evidence>
<sequence>MSKDQLPPAEDRLLQSDGFDSDLFWTKYRSVIIGGAIAVVVIALGGGFYWLSERNTRINSEKSFAEATTVEAWQTLIAQYPKSQAAADAYFLVAAAQRDGGKIEDSTATYKKFLEIFPKNTLTGAARLGIAQNLEQQNKLSEALDALRDVQAQDGKSYVASFALLEQARILLRQNKLEEARGALNTLTQTYPTTPAAMFGGSILSDVQALIPPPAVTAVVAPQPAAAASATP</sequence>
<feature type="repeat" description="TPR" evidence="1">
    <location>
        <begin position="87"/>
        <end position="120"/>
    </location>
</feature>
<dbReference type="AlphaFoldDB" id="A0A146G8C9"/>
<dbReference type="Pfam" id="PF09976">
    <property type="entry name" value="TPR_21"/>
    <property type="match status" value="1"/>
</dbReference>
<dbReference type="SMART" id="SM00028">
    <property type="entry name" value="TPR"/>
    <property type="match status" value="3"/>
</dbReference>
<gene>
    <name evidence="4" type="ORF">TSACC_21989</name>
</gene>
<dbReference type="InterPro" id="IPR011990">
    <property type="entry name" value="TPR-like_helical_dom_sf"/>
</dbReference>
<proteinExistence type="predicted"/>
<dbReference type="InterPro" id="IPR018704">
    <property type="entry name" value="SecYEG/CpoB_TPR"/>
</dbReference>
<dbReference type="STRING" id="690879.TSACC_21989"/>
<evidence type="ECO:0000313" key="5">
    <source>
        <dbReference type="Proteomes" id="UP000076023"/>
    </source>
</evidence>
<dbReference type="InterPro" id="IPR019734">
    <property type="entry name" value="TPR_rpt"/>
</dbReference>
<dbReference type="Gene3D" id="1.25.40.10">
    <property type="entry name" value="Tetratricopeptide repeat domain"/>
    <property type="match status" value="2"/>
</dbReference>
<protein>
    <submittedName>
        <fullName evidence="4">Tetratricopeptide repeat-containing protein</fullName>
    </submittedName>
</protein>